<name>A0A2M8R6I8_9BRAD</name>
<dbReference type="AlphaFoldDB" id="A0A2M8R6I8"/>
<sequence>MNQGRSPPTSTSTLKLAAMIETASVRRCLICAGSGLTGSKLSVPGARLMGRETLSAHPEDISTIDDVLTDALSNLGSDATKKEKAAVSTMVYRLRSFSDCLQREGRRSIMDRIGGNPAQQSSLNADYAAFSKATKRTAPLDPFREYLGLEPQQGFRPYDDDARLI</sequence>
<comment type="caution">
    <text evidence="1">The sequence shown here is derived from an EMBL/GenBank/DDBJ whole genome shotgun (WGS) entry which is preliminary data.</text>
</comment>
<dbReference type="RefSeq" id="WP_100233549.1">
    <property type="nucleotide sequence ID" value="NZ_PGVG01000016.1"/>
</dbReference>
<dbReference type="Proteomes" id="UP000231194">
    <property type="component" value="Unassembled WGS sequence"/>
</dbReference>
<accession>A0A2M8R6I8</accession>
<organism evidence="1 2">
    <name type="scientific">Bradyrhizobium forestalis</name>
    <dbReference type="NCBI Taxonomy" id="1419263"/>
    <lineage>
        <taxon>Bacteria</taxon>
        <taxon>Pseudomonadati</taxon>
        <taxon>Pseudomonadota</taxon>
        <taxon>Alphaproteobacteria</taxon>
        <taxon>Hyphomicrobiales</taxon>
        <taxon>Nitrobacteraceae</taxon>
        <taxon>Bradyrhizobium</taxon>
    </lineage>
</organism>
<protein>
    <submittedName>
        <fullName evidence="1">Uncharacterized protein</fullName>
    </submittedName>
</protein>
<proteinExistence type="predicted"/>
<reference evidence="1 2" key="1">
    <citation type="submission" date="2017-11" db="EMBL/GenBank/DDBJ databases">
        <title>Bradyrhizobium forestalis sp. nov., an efficient nitrogen-fixing bacterium isolated from nodules of forest legume species in the Amazon.</title>
        <authorList>
            <person name="Costa E.M."/>
            <person name="Guimaraes A."/>
            <person name="Carvalho T.S."/>
            <person name="Rodrigues T.L."/>
            <person name="Ribeiro P.R.A."/>
            <person name="Lebbe L."/>
            <person name="Willems A."/>
            <person name="Moreira F.M.S."/>
        </authorList>
    </citation>
    <scope>NUCLEOTIDE SEQUENCE [LARGE SCALE GENOMIC DNA]</scope>
    <source>
        <strain evidence="1 2">INPA54B</strain>
    </source>
</reference>
<gene>
    <name evidence="1" type="ORF">CVM73_19830</name>
</gene>
<keyword evidence="2" id="KW-1185">Reference proteome</keyword>
<dbReference type="EMBL" id="PGVG01000016">
    <property type="protein sequence ID" value="PJG53445.1"/>
    <property type="molecule type" value="Genomic_DNA"/>
</dbReference>
<evidence type="ECO:0000313" key="2">
    <source>
        <dbReference type="Proteomes" id="UP000231194"/>
    </source>
</evidence>
<dbReference type="OrthoDB" id="8283706at2"/>
<evidence type="ECO:0000313" key="1">
    <source>
        <dbReference type="EMBL" id="PJG53445.1"/>
    </source>
</evidence>